<dbReference type="AlphaFoldDB" id="A2DKU7"/>
<keyword evidence="1" id="KW-1133">Transmembrane helix</keyword>
<feature type="transmembrane region" description="Helical" evidence="1">
    <location>
        <begin position="6"/>
        <end position="27"/>
    </location>
</feature>
<feature type="transmembrane region" description="Helical" evidence="1">
    <location>
        <begin position="34"/>
        <end position="53"/>
    </location>
</feature>
<reference evidence="2" key="2">
    <citation type="journal article" date="2007" name="Science">
        <title>Draft genome sequence of the sexually transmitted pathogen Trichomonas vaginalis.</title>
        <authorList>
            <person name="Carlton J.M."/>
            <person name="Hirt R.P."/>
            <person name="Silva J.C."/>
            <person name="Delcher A.L."/>
            <person name="Schatz M."/>
            <person name="Zhao Q."/>
            <person name="Wortman J.R."/>
            <person name="Bidwell S.L."/>
            <person name="Alsmark U.C.M."/>
            <person name="Besteiro S."/>
            <person name="Sicheritz-Ponten T."/>
            <person name="Noel C.J."/>
            <person name="Dacks J.B."/>
            <person name="Foster P.G."/>
            <person name="Simillion C."/>
            <person name="Van de Peer Y."/>
            <person name="Miranda-Saavedra D."/>
            <person name="Barton G.J."/>
            <person name="Westrop G.D."/>
            <person name="Mueller S."/>
            <person name="Dessi D."/>
            <person name="Fiori P.L."/>
            <person name="Ren Q."/>
            <person name="Paulsen I."/>
            <person name="Zhang H."/>
            <person name="Bastida-Corcuera F.D."/>
            <person name="Simoes-Barbosa A."/>
            <person name="Brown M.T."/>
            <person name="Hayes R.D."/>
            <person name="Mukherjee M."/>
            <person name="Okumura C.Y."/>
            <person name="Schneider R."/>
            <person name="Smith A.J."/>
            <person name="Vanacova S."/>
            <person name="Villalvazo M."/>
            <person name="Haas B.J."/>
            <person name="Pertea M."/>
            <person name="Feldblyum T.V."/>
            <person name="Utterback T.R."/>
            <person name="Shu C.L."/>
            <person name="Osoegawa K."/>
            <person name="de Jong P.J."/>
            <person name="Hrdy I."/>
            <person name="Horvathova L."/>
            <person name="Zubacova Z."/>
            <person name="Dolezal P."/>
            <person name="Malik S.B."/>
            <person name="Logsdon J.M. Jr."/>
            <person name="Henze K."/>
            <person name="Gupta A."/>
            <person name="Wang C.C."/>
            <person name="Dunne R.L."/>
            <person name="Upcroft J.A."/>
            <person name="Upcroft P."/>
            <person name="White O."/>
            <person name="Salzberg S.L."/>
            <person name="Tang P."/>
            <person name="Chiu C.-H."/>
            <person name="Lee Y.-S."/>
            <person name="Embley T.M."/>
            <person name="Coombs G.H."/>
            <person name="Mottram J.C."/>
            <person name="Tachezy J."/>
            <person name="Fraser-Liggett C.M."/>
            <person name="Johnson P.J."/>
        </authorList>
    </citation>
    <scope>NUCLEOTIDE SEQUENCE [LARGE SCALE GENOMIC DNA]</scope>
    <source>
        <strain evidence="2">G3</strain>
    </source>
</reference>
<evidence type="ECO:0000256" key="1">
    <source>
        <dbReference type="SAM" id="Phobius"/>
    </source>
</evidence>
<protein>
    <submittedName>
        <fullName evidence="2">Uncharacterized protein</fullName>
    </submittedName>
</protein>
<dbReference type="InParanoid" id="A2DKU7"/>
<dbReference type="EMBL" id="DS113213">
    <property type="protein sequence ID" value="EAY18900.1"/>
    <property type="molecule type" value="Genomic_DNA"/>
</dbReference>
<feature type="transmembrane region" description="Helical" evidence="1">
    <location>
        <begin position="115"/>
        <end position="133"/>
    </location>
</feature>
<evidence type="ECO:0000313" key="3">
    <source>
        <dbReference type="Proteomes" id="UP000001542"/>
    </source>
</evidence>
<name>A2DKU7_TRIV3</name>
<feature type="transmembrane region" description="Helical" evidence="1">
    <location>
        <begin position="447"/>
        <end position="470"/>
    </location>
</feature>
<dbReference type="PANTHER" id="PTHR34993:SF1">
    <property type="entry name" value="TRANSMEMBRANE PROTEIN"/>
    <property type="match status" value="1"/>
</dbReference>
<keyword evidence="1" id="KW-0472">Membrane</keyword>
<feature type="transmembrane region" description="Helical" evidence="1">
    <location>
        <begin position="422"/>
        <end position="441"/>
    </location>
</feature>
<sequence length="574" mass="65661">MGDLTIVSLINSFVTYIQNIAISLGFFKLHPPHWLKLTVDLIIHFVTTIFDYYNTLTQLDQSTKLVANCIIFPFAILFLGQFFMGGMGIIKGIWFIIGGFAFGLGIIDLVLSKGILIICLGAGATIIVTGVYLKLFGCHLSEEHIGFEHLPRSCFLGFLHIILGGMFLTSGVLFCGIIKKFYYLKEEFFPTGAIIHFIIAAFFFVYGILRMTKCGANTITKIKYFLRVNIMKVIFIILNAIYLPIFQTILNSMMTIKDVCPEGTNPYSYYGIAYFSKYFSCIEVENISQSNNEKRFRFNLATTAKDWYISMAGPLLFCIIFNTIFYPLLVYFIIKFMHNEVGEKIHTYSNAGASLYNDYCIKFRYWPLANLFYKLVIATIRIITNYYVPKLMLLLSFIYLGYGVLIFFLKPFENKFNNWIEIANNGLSLIFSFLPVAASFGANVPQIVMTIMSTVETAISIVISIVAFILDRRSSKNEKKASKWDELNANEVMEIIILKYLIVYMYFGALAAGLFFGSKLFPRRKIGRNDLDLIPTNTCVFLEYQTDMDFLDTNNCLHLSDIKDSIEYLYYILK</sequence>
<feature type="transmembrane region" description="Helical" evidence="1">
    <location>
        <begin position="394"/>
        <end position="410"/>
    </location>
</feature>
<organism evidence="2 3">
    <name type="scientific">Trichomonas vaginalis (strain ATCC PRA-98 / G3)</name>
    <dbReference type="NCBI Taxonomy" id="412133"/>
    <lineage>
        <taxon>Eukaryota</taxon>
        <taxon>Metamonada</taxon>
        <taxon>Parabasalia</taxon>
        <taxon>Trichomonadida</taxon>
        <taxon>Trichomonadidae</taxon>
        <taxon>Trichomonas</taxon>
    </lineage>
</organism>
<dbReference type="Proteomes" id="UP000001542">
    <property type="component" value="Unassembled WGS sequence"/>
</dbReference>
<feature type="transmembrane region" description="Helical" evidence="1">
    <location>
        <begin position="65"/>
        <end position="85"/>
    </location>
</feature>
<proteinExistence type="predicted"/>
<feature type="transmembrane region" description="Helical" evidence="1">
    <location>
        <begin position="188"/>
        <end position="209"/>
    </location>
</feature>
<feature type="transmembrane region" description="Helical" evidence="1">
    <location>
        <begin position="307"/>
        <end position="334"/>
    </location>
</feature>
<dbReference type="RefSeq" id="XP_001579886.1">
    <property type="nucleotide sequence ID" value="XM_001579836.1"/>
</dbReference>
<accession>A2DKU7</accession>
<reference evidence="2" key="1">
    <citation type="submission" date="2006-10" db="EMBL/GenBank/DDBJ databases">
        <authorList>
            <person name="Amadeo P."/>
            <person name="Zhao Q."/>
            <person name="Wortman J."/>
            <person name="Fraser-Liggett C."/>
            <person name="Carlton J."/>
        </authorList>
    </citation>
    <scope>NUCLEOTIDE SEQUENCE</scope>
    <source>
        <strain evidence="2">G3</strain>
    </source>
</reference>
<feature type="transmembrane region" description="Helical" evidence="1">
    <location>
        <begin position="497"/>
        <end position="516"/>
    </location>
</feature>
<gene>
    <name evidence="2" type="ORF">TVAG_146430</name>
</gene>
<dbReference type="VEuPathDB" id="TrichDB:TVAGG3_0361300"/>
<evidence type="ECO:0000313" key="2">
    <source>
        <dbReference type="EMBL" id="EAY18900.1"/>
    </source>
</evidence>
<feature type="transmembrane region" description="Helical" evidence="1">
    <location>
        <begin position="154"/>
        <end position="182"/>
    </location>
</feature>
<feature type="transmembrane region" description="Helical" evidence="1">
    <location>
        <begin position="92"/>
        <end position="109"/>
    </location>
</feature>
<keyword evidence="3" id="KW-1185">Reference proteome</keyword>
<feature type="transmembrane region" description="Helical" evidence="1">
    <location>
        <begin position="230"/>
        <end position="249"/>
    </location>
</feature>
<feature type="transmembrane region" description="Helical" evidence="1">
    <location>
        <begin position="371"/>
        <end position="388"/>
    </location>
</feature>
<dbReference type="PANTHER" id="PTHR34993">
    <property type="entry name" value="TRANSMEMBRANE PROTEIN"/>
    <property type="match status" value="1"/>
</dbReference>
<dbReference type="VEuPathDB" id="TrichDB:TVAG_146430"/>
<keyword evidence="1" id="KW-0812">Transmembrane</keyword>
<dbReference type="KEGG" id="tva:5464430"/>